<evidence type="ECO:0000313" key="3">
    <source>
        <dbReference type="Proteomes" id="UP001610446"/>
    </source>
</evidence>
<gene>
    <name evidence="2" type="ORF">BJY01DRAFT_249449</name>
</gene>
<proteinExistence type="predicted"/>
<organism evidence="2 3">
    <name type="scientific">Aspergillus pseudoustus</name>
    <dbReference type="NCBI Taxonomy" id="1810923"/>
    <lineage>
        <taxon>Eukaryota</taxon>
        <taxon>Fungi</taxon>
        <taxon>Dikarya</taxon>
        <taxon>Ascomycota</taxon>
        <taxon>Pezizomycotina</taxon>
        <taxon>Eurotiomycetes</taxon>
        <taxon>Eurotiomycetidae</taxon>
        <taxon>Eurotiales</taxon>
        <taxon>Aspergillaceae</taxon>
        <taxon>Aspergillus</taxon>
        <taxon>Aspergillus subgen. Nidulantes</taxon>
    </lineage>
</organism>
<keyword evidence="1" id="KW-0812">Transmembrane</keyword>
<evidence type="ECO:0008006" key="4">
    <source>
        <dbReference type="Google" id="ProtNLM"/>
    </source>
</evidence>
<keyword evidence="3" id="KW-1185">Reference proteome</keyword>
<name>A0ABR4JNS6_9EURO</name>
<protein>
    <recommendedName>
        <fullName evidence="4">Major facilitator superfamily domain-containing protein</fullName>
    </recommendedName>
</protein>
<dbReference type="EMBL" id="JBFXLU010000107">
    <property type="protein sequence ID" value="KAL2841689.1"/>
    <property type="molecule type" value="Genomic_DNA"/>
</dbReference>
<reference evidence="2 3" key="1">
    <citation type="submission" date="2024-07" db="EMBL/GenBank/DDBJ databases">
        <title>Section-level genome sequencing and comparative genomics of Aspergillus sections Usti and Cavernicolus.</title>
        <authorList>
            <consortium name="Lawrence Berkeley National Laboratory"/>
            <person name="Nybo J.L."/>
            <person name="Vesth T.C."/>
            <person name="Theobald S."/>
            <person name="Frisvad J.C."/>
            <person name="Larsen T.O."/>
            <person name="Kjaerboelling I."/>
            <person name="Rothschild-Mancinelli K."/>
            <person name="Lyhne E.K."/>
            <person name="Kogle M.E."/>
            <person name="Barry K."/>
            <person name="Clum A."/>
            <person name="Na H."/>
            <person name="Ledsgaard L."/>
            <person name="Lin J."/>
            <person name="Lipzen A."/>
            <person name="Kuo A."/>
            <person name="Riley R."/>
            <person name="Mondo S."/>
            <person name="Labutti K."/>
            <person name="Haridas S."/>
            <person name="Pangalinan J."/>
            <person name="Salamov A.A."/>
            <person name="Simmons B.A."/>
            <person name="Magnuson J.K."/>
            <person name="Chen J."/>
            <person name="Drula E."/>
            <person name="Henrissat B."/>
            <person name="Wiebenga A."/>
            <person name="Lubbers R.J."/>
            <person name="Gomes A.C."/>
            <person name="Makela M.R."/>
            <person name="Stajich J."/>
            <person name="Grigoriev I.V."/>
            <person name="Mortensen U.H."/>
            <person name="De Vries R.P."/>
            <person name="Baker S.E."/>
            <person name="Andersen M.R."/>
        </authorList>
    </citation>
    <scope>NUCLEOTIDE SEQUENCE [LARGE SCALE GENOMIC DNA]</scope>
    <source>
        <strain evidence="2 3">CBS 123904</strain>
    </source>
</reference>
<dbReference type="Proteomes" id="UP001610446">
    <property type="component" value="Unassembled WGS sequence"/>
</dbReference>
<keyword evidence="1" id="KW-0472">Membrane</keyword>
<accession>A0ABR4JNS6</accession>
<feature type="transmembrane region" description="Helical" evidence="1">
    <location>
        <begin position="102"/>
        <end position="119"/>
    </location>
</feature>
<comment type="caution">
    <text evidence="2">The sequence shown here is derived from an EMBL/GenBank/DDBJ whole genome shotgun (WGS) entry which is preliminary data.</text>
</comment>
<feature type="transmembrane region" description="Helical" evidence="1">
    <location>
        <begin position="72"/>
        <end position="90"/>
    </location>
</feature>
<evidence type="ECO:0000256" key="1">
    <source>
        <dbReference type="SAM" id="Phobius"/>
    </source>
</evidence>
<sequence length="120" mass="12990">MAIRTADIPIYTLSFILLLGAFSRFTHGAYTPGFYAFQEYHVPQDDSSISSRVIPFCDALVGLTLPFAGGRWRLFSIGSAFFTFTFGMGIQVANGKDFGGDLALVLLALAAFIGSFTSLE</sequence>
<evidence type="ECO:0000313" key="2">
    <source>
        <dbReference type="EMBL" id="KAL2841689.1"/>
    </source>
</evidence>
<keyword evidence="1" id="KW-1133">Transmembrane helix</keyword>